<proteinExistence type="predicted"/>
<accession>A0A0E2H245</accession>
<dbReference type="Proteomes" id="UP000013085">
    <property type="component" value="Unassembled WGS sequence"/>
</dbReference>
<dbReference type="PATRIC" id="fig|999408.3.peg.5689"/>
<name>A0A0E2H245_9FIRM</name>
<feature type="transmembrane region" description="Helical" evidence="1">
    <location>
        <begin position="57"/>
        <end position="76"/>
    </location>
</feature>
<dbReference type="EMBL" id="AGYR01000069">
    <property type="protein sequence ID" value="ENZ07144.1"/>
    <property type="molecule type" value="Genomic_DNA"/>
</dbReference>
<evidence type="ECO:0000256" key="1">
    <source>
        <dbReference type="SAM" id="Phobius"/>
    </source>
</evidence>
<keyword evidence="1" id="KW-1133">Transmembrane helix</keyword>
<keyword evidence="1" id="KW-0812">Transmembrane</keyword>
<feature type="transmembrane region" description="Helical" evidence="1">
    <location>
        <begin position="26"/>
        <end position="45"/>
    </location>
</feature>
<reference evidence="2 3" key="1">
    <citation type="submission" date="2013-01" db="EMBL/GenBank/DDBJ databases">
        <title>The Genome Sequence of Clostridium clostridioforme 90A8.</title>
        <authorList>
            <consortium name="The Broad Institute Genome Sequencing Platform"/>
            <person name="Earl A."/>
            <person name="Ward D."/>
            <person name="Feldgarden M."/>
            <person name="Gevers D."/>
            <person name="Courvalin P."/>
            <person name="Lambert T."/>
            <person name="Walker B."/>
            <person name="Young S.K."/>
            <person name="Zeng Q."/>
            <person name="Gargeya S."/>
            <person name="Fitzgerald M."/>
            <person name="Haas B."/>
            <person name="Abouelleil A."/>
            <person name="Alvarado L."/>
            <person name="Arachchi H.M."/>
            <person name="Berlin A.M."/>
            <person name="Chapman S.B."/>
            <person name="Dewar J."/>
            <person name="Goldberg J."/>
            <person name="Griggs A."/>
            <person name="Gujja S."/>
            <person name="Hansen M."/>
            <person name="Howarth C."/>
            <person name="Imamovic A."/>
            <person name="Larimer J."/>
            <person name="McCowan C."/>
            <person name="Murphy C."/>
            <person name="Neiman D."/>
            <person name="Pearson M."/>
            <person name="Priest M."/>
            <person name="Roberts A."/>
            <person name="Saif S."/>
            <person name="Shea T."/>
            <person name="Sisk P."/>
            <person name="Sykes S."/>
            <person name="Wortman J."/>
            <person name="Nusbaum C."/>
            <person name="Birren B."/>
        </authorList>
    </citation>
    <scope>NUCLEOTIDE SEQUENCE [LARGE SCALE GENOMIC DNA]</scope>
    <source>
        <strain evidence="2 3">90A8</strain>
    </source>
</reference>
<dbReference type="GeneID" id="57961932"/>
<protein>
    <recommendedName>
        <fullName evidence="4">DUF4190 domain-containing protein</fullName>
    </recommendedName>
</protein>
<evidence type="ECO:0000313" key="3">
    <source>
        <dbReference type="Proteomes" id="UP000013085"/>
    </source>
</evidence>
<organism evidence="2 3">
    <name type="scientific">[Clostridium] clostridioforme 90A8</name>
    <dbReference type="NCBI Taxonomy" id="999408"/>
    <lineage>
        <taxon>Bacteria</taxon>
        <taxon>Bacillati</taxon>
        <taxon>Bacillota</taxon>
        <taxon>Clostridia</taxon>
        <taxon>Lachnospirales</taxon>
        <taxon>Lachnospiraceae</taxon>
        <taxon>Enterocloster</taxon>
    </lineage>
</organism>
<dbReference type="HOGENOM" id="CLU_1728155_0_0_9"/>
<evidence type="ECO:0000313" key="2">
    <source>
        <dbReference type="EMBL" id="ENZ07144.1"/>
    </source>
</evidence>
<evidence type="ECO:0008006" key="4">
    <source>
        <dbReference type="Google" id="ProtNLM"/>
    </source>
</evidence>
<keyword evidence="1" id="KW-0472">Membrane</keyword>
<gene>
    <name evidence="2" type="ORF">HMPREF1090_05297</name>
</gene>
<feature type="transmembrane region" description="Helical" evidence="1">
    <location>
        <begin position="88"/>
        <end position="110"/>
    </location>
</feature>
<comment type="caution">
    <text evidence="2">The sequence shown here is derived from an EMBL/GenBank/DDBJ whole genome shotgun (WGS) entry which is preliminary data.</text>
</comment>
<sequence>MMNDTHNNQKSPSNNQKKNFTSSERLATCSMIAGIIGIVCSLFYLPMSLAYNQTAMPTGLVCGVIGIILALMARNADISPRKSFNARAIAGLVLSAIAISLTFFFFYALACYYEALSDPVTGPQINEFINRLQEQLNQQLQLPKTTGFLLF</sequence>
<dbReference type="AlphaFoldDB" id="A0A0E2H245"/>
<dbReference type="RefSeq" id="WP_002587463.1">
    <property type="nucleotide sequence ID" value="NZ_KB850994.1"/>
</dbReference>